<keyword evidence="1" id="KW-0812">Transmembrane</keyword>
<protein>
    <recommendedName>
        <fullName evidence="4">Exo-alpha-sialidase</fullName>
    </recommendedName>
</protein>
<evidence type="ECO:0000313" key="2">
    <source>
        <dbReference type="EMBL" id="GAA1664958.1"/>
    </source>
</evidence>
<reference evidence="2 3" key="1">
    <citation type="journal article" date="2019" name="Int. J. Syst. Evol. Microbiol.">
        <title>The Global Catalogue of Microorganisms (GCM) 10K type strain sequencing project: providing services to taxonomists for standard genome sequencing and annotation.</title>
        <authorList>
            <consortium name="The Broad Institute Genomics Platform"/>
            <consortium name="The Broad Institute Genome Sequencing Center for Infectious Disease"/>
            <person name="Wu L."/>
            <person name="Ma J."/>
        </authorList>
    </citation>
    <scope>NUCLEOTIDE SEQUENCE [LARGE SCALE GENOMIC DNA]</scope>
    <source>
        <strain evidence="2 3">JCM 14718</strain>
    </source>
</reference>
<dbReference type="Gene3D" id="2.120.10.10">
    <property type="match status" value="2"/>
</dbReference>
<proteinExistence type="predicted"/>
<evidence type="ECO:0000256" key="1">
    <source>
        <dbReference type="SAM" id="Phobius"/>
    </source>
</evidence>
<dbReference type="InterPro" id="IPR002860">
    <property type="entry name" value="BNR_rpt"/>
</dbReference>
<dbReference type="Proteomes" id="UP001500618">
    <property type="component" value="Unassembled WGS sequence"/>
</dbReference>
<dbReference type="EMBL" id="BAAANY010000005">
    <property type="protein sequence ID" value="GAA1664958.1"/>
    <property type="molecule type" value="Genomic_DNA"/>
</dbReference>
<gene>
    <name evidence="2" type="ORF">GCM10009765_13160</name>
</gene>
<dbReference type="InterPro" id="IPR036278">
    <property type="entry name" value="Sialidase_sf"/>
</dbReference>
<dbReference type="Pfam" id="PF02012">
    <property type="entry name" value="BNR"/>
    <property type="match status" value="1"/>
</dbReference>
<dbReference type="SUPFAM" id="SSF50939">
    <property type="entry name" value="Sialidases"/>
    <property type="match status" value="1"/>
</dbReference>
<name>A0ABN2G4P6_9ACTN</name>
<dbReference type="RefSeq" id="WP_344308072.1">
    <property type="nucleotide sequence ID" value="NZ_BAAANY010000005.1"/>
</dbReference>
<organism evidence="2 3">
    <name type="scientific">Fodinicola feengrottensis</name>
    <dbReference type="NCBI Taxonomy" id="435914"/>
    <lineage>
        <taxon>Bacteria</taxon>
        <taxon>Bacillati</taxon>
        <taxon>Actinomycetota</taxon>
        <taxon>Actinomycetes</taxon>
        <taxon>Mycobacteriales</taxon>
        <taxon>Fodinicola</taxon>
    </lineage>
</organism>
<feature type="transmembrane region" description="Helical" evidence="1">
    <location>
        <begin position="38"/>
        <end position="60"/>
    </location>
</feature>
<comment type="caution">
    <text evidence="2">The sequence shown here is derived from an EMBL/GenBank/DDBJ whole genome shotgun (WGS) entry which is preliminary data.</text>
</comment>
<keyword evidence="1" id="KW-0472">Membrane</keyword>
<sequence>MNSEDFETGRTAVRERIKTPDFSTVISAGDRRRHRDRAAMVAGVVVVVAVTAVVAAPLFAPREVGPARGDDLLGANKLCAERPVSSQVSYLALRTGSCARGPLVLARTSDGGRTWHAHSVPDATASGAVNQGSPILPLDENTLVANGFISHDGGETWQPQKLDGSVQAAPVGWIVLPADSFSHQIKPKDPHALAALDPTTGQAHFLANQPADHGDGESEGVTQATDGSLWTVPGYQGTGVAVSHDRGRTWSTFAPPDRKGSSWVSSTSVDGRIGYAIFGTDSAAGKPAAIYRTDDGGINWRSWTTAAPSLVSFHLLANGDLMGVDRTYEIGGPLVVSKDQGHTFVARSPATEVFSLIEKRVTGVYFAEGFRGRPPNNWTEIYDPVSSDGETYQSMTYPSGVSWDLN</sequence>
<accession>A0ABN2G4P6</accession>
<keyword evidence="3" id="KW-1185">Reference proteome</keyword>
<keyword evidence="1" id="KW-1133">Transmembrane helix</keyword>
<evidence type="ECO:0000313" key="3">
    <source>
        <dbReference type="Proteomes" id="UP001500618"/>
    </source>
</evidence>
<evidence type="ECO:0008006" key="4">
    <source>
        <dbReference type="Google" id="ProtNLM"/>
    </source>
</evidence>
<dbReference type="CDD" id="cd15482">
    <property type="entry name" value="Sialidase_non-viral"/>
    <property type="match status" value="2"/>
</dbReference>